<evidence type="ECO:0000256" key="2">
    <source>
        <dbReference type="ARBA" id="ARBA00021310"/>
    </source>
</evidence>
<evidence type="ECO:0000313" key="8">
    <source>
        <dbReference type="EMBL" id="BCX47349.1"/>
    </source>
</evidence>
<evidence type="ECO:0000256" key="3">
    <source>
        <dbReference type="ARBA" id="ARBA00022763"/>
    </source>
</evidence>
<dbReference type="PANTHER" id="PTHR33991:SF1">
    <property type="entry name" value="DNA REPAIR PROTEIN RECO"/>
    <property type="match status" value="1"/>
</dbReference>
<dbReference type="InterPro" id="IPR022572">
    <property type="entry name" value="DNA_rep/recomb_RecO_N"/>
</dbReference>
<dbReference type="EMBL" id="AP024702">
    <property type="protein sequence ID" value="BCX47349.1"/>
    <property type="molecule type" value="Genomic_DNA"/>
</dbReference>
<evidence type="ECO:0000256" key="5">
    <source>
        <dbReference type="ARBA" id="ARBA00023204"/>
    </source>
</evidence>
<dbReference type="SUPFAM" id="SSF50249">
    <property type="entry name" value="Nucleic acid-binding proteins"/>
    <property type="match status" value="1"/>
</dbReference>
<reference evidence="8 9" key="1">
    <citation type="submission" date="2021-06" db="EMBL/GenBank/DDBJ databases">
        <title>Complete genome of Haloferula helveola possessing various polysaccharide degrading enzymes.</title>
        <authorList>
            <person name="Takami H."/>
            <person name="Huang C."/>
            <person name="Hamasaki K."/>
        </authorList>
    </citation>
    <scope>NUCLEOTIDE SEQUENCE [LARGE SCALE GENOMIC DNA]</scope>
    <source>
        <strain evidence="8 9">CN-1</strain>
    </source>
</reference>
<dbReference type="InterPro" id="IPR012340">
    <property type="entry name" value="NA-bd_OB-fold"/>
</dbReference>
<sequence>MESSDAILTRLTKLTDTSLIVHWFTESCGLIKTVAKGARRPKSPFAGKLDLFFSAEVHWAEARRGELHSLREVSPQSCRERIRRDYPTTLLAAYFCRLLETAVEHQHPEPELYDLLRRGLDHINASGASENALFHFESELARLLGLGNEKRRGAPALREALGGLPNQREQVLASFDNPQKIHFPDHKSEV</sequence>
<evidence type="ECO:0000256" key="6">
    <source>
        <dbReference type="ARBA" id="ARBA00033409"/>
    </source>
</evidence>
<dbReference type="SUPFAM" id="SSF57863">
    <property type="entry name" value="ArfGap/RecO-like zinc finger"/>
    <property type="match status" value="1"/>
</dbReference>
<feature type="domain" description="DNA replication/recombination mediator RecO N-terminal" evidence="7">
    <location>
        <begin position="3"/>
        <end position="75"/>
    </location>
</feature>
<keyword evidence="5" id="KW-0234">DNA repair</keyword>
<accession>A0ABM7REI5</accession>
<dbReference type="Proteomes" id="UP001374893">
    <property type="component" value="Chromosome"/>
</dbReference>
<dbReference type="InterPro" id="IPR003717">
    <property type="entry name" value="RecO"/>
</dbReference>
<protein>
    <recommendedName>
        <fullName evidence="2">DNA repair protein RecO</fullName>
    </recommendedName>
    <alternativeName>
        <fullName evidence="6">Recombination protein O</fullName>
    </alternativeName>
</protein>
<dbReference type="NCBIfam" id="TIGR00613">
    <property type="entry name" value="reco"/>
    <property type="match status" value="1"/>
</dbReference>
<dbReference type="RefSeq" id="WP_338689502.1">
    <property type="nucleotide sequence ID" value="NZ_AP024702.1"/>
</dbReference>
<dbReference type="Gene3D" id="1.20.1440.120">
    <property type="entry name" value="Recombination protein O, C-terminal domain"/>
    <property type="match status" value="1"/>
</dbReference>
<evidence type="ECO:0000256" key="1">
    <source>
        <dbReference type="ARBA" id="ARBA00007452"/>
    </source>
</evidence>
<evidence type="ECO:0000259" key="7">
    <source>
        <dbReference type="Pfam" id="PF11967"/>
    </source>
</evidence>
<keyword evidence="9" id="KW-1185">Reference proteome</keyword>
<dbReference type="InterPro" id="IPR042242">
    <property type="entry name" value="RecO_C"/>
</dbReference>
<organism evidence="8 9">
    <name type="scientific">Haloferula helveola</name>
    <dbReference type="NCBI Taxonomy" id="490095"/>
    <lineage>
        <taxon>Bacteria</taxon>
        <taxon>Pseudomonadati</taxon>
        <taxon>Verrucomicrobiota</taxon>
        <taxon>Verrucomicrobiia</taxon>
        <taxon>Verrucomicrobiales</taxon>
        <taxon>Verrucomicrobiaceae</taxon>
        <taxon>Haloferula</taxon>
    </lineage>
</organism>
<proteinExistence type="inferred from homology"/>
<evidence type="ECO:0000313" key="9">
    <source>
        <dbReference type="Proteomes" id="UP001374893"/>
    </source>
</evidence>
<gene>
    <name evidence="8" type="ORF">HAHE_12570</name>
</gene>
<dbReference type="PANTHER" id="PTHR33991">
    <property type="entry name" value="DNA REPAIR PROTEIN RECO"/>
    <property type="match status" value="1"/>
</dbReference>
<evidence type="ECO:0000256" key="4">
    <source>
        <dbReference type="ARBA" id="ARBA00023172"/>
    </source>
</evidence>
<keyword evidence="3" id="KW-0227">DNA damage</keyword>
<comment type="similarity">
    <text evidence="1">Belongs to the RecO family.</text>
</comment>
<dbReference type="Pfam" id="PF02565">
    <property type="entry name" value="RecO_C"/>
    <property type="match status" value="1"/>
</dbReference>
<dbReference type="Gene3D" id="2.40.50.140">
    <property type="entry name" value="Nucleic acid-binding proteins"/>
    <property type="match status" value="1"/>
</dbReference>
<name>A0ABM7REI5_9BACT</name>
<dbReference type="Pfam" id="PF11967">
    <property type="entry name" value="RecO_N"/>
    <property type="match status" value="1"/>
</dbReference>
<dbReference type="InterPro" id="IPR037278">
    <property type="entry name" value="ARFGAP/RecO"/>
</dbReference>
<keyword evidence="4" id="KW-0233">DNA recombination</keyword>